<dbReference type="EMBL" id="JAAMPI010001446">
    <property type="protein sequence ID" value="KAF4625172.1"/>
    <property type="molecule type" value="Genomic_DNA"/>
</dbReference>
<feature type="transmembrane region" description="Helical" evidence="3">
    <location>
        <begin position="287"/>
        <end position="305"/>
    </location>
</feature>
<dbReference type="SUPFAM" id="SSF51735">
    <property type="entry name" value="NAD(P)-binding Rossmann-fold domains"/>
    <property type="match status" value="1"/>
</dbReference>
<evidence type="ECO:0000256" key="3">
    <source>
        <dbReference type="SAM" id="Phobius"/>
    </source>
</evidence>
<keyword evidence="3" id="KW-0812">Transmembrane</keyword>
<dbReference type="Proteomes" id="UP000566819">
    <property type="component" value="Unassembled WGS sequence"/>
</dbReference>
<dbReference type="Pfam" id="PF01073">
    <property type="entry name" value="3Beta_HSD"/>
    <property type="match status" value="1"/>
</dbReference>
<gene>
    <name evidence="5" type="ORF">G7Y89_g12996</name>
</gene>
<evidence type="ECO:0000256" key="1">
    <source>
        <dbReference type="ARBA" id="ARBA00009219"/>
    </source>
</evidence>
<dbReference type="PANTHER" id="PTHR43245">
    <property type="entry name" value="BIFUNCTIONAL POLYMYXIN RESISTANCE PROTEIN ARNA"/>
    <property type="match status" value="1"/>
</dbReference>
<keyword evidence="3" id="KW-1133">Transmembrane helix</keyword>
<dbReference type="InterPro" id="IPR036291">
    <property type="entry name" value="NAD(P)-bd_dom_sf"/>
</dbReference>
<dbReference type="AlphaFoldDB" id="A0A8H4R867"/>
<keyword evidence="3" id="KW-0472">Membrane</keyword>
<evidence type="ECO:0000259" key="4">
    <source>
        <dbReference type="Pfam" id="PF01073"/>
    </source>
</evidence>
<dbReference type="PANTHER" id="PTHR43245:SF51">
    <property type="entry name" value="SHORT CHAIN DEHYDROGENASE_REDUCTASE FAMILY 42E, MEMBER 2"/>
    <property type="match status" value="1"/>
</dbReference>
<dbReference type="Gene3D" id="3.40.50.720">
    <property type="entry name" value="NAD(P)-binding Rossmann-like Domain"/>
    <property type="match status" value="1"/>
</dbReference>
<feature type="domain" description="3-beta hydroxysteroid dehydrogenase/isomerase" evidence="4">
    <location>
        <begin position="11"/>
        <end position="278"/>
    </location>
</feature>
<comment type="caution">
    <text evidence="5">The sequence shown here is derived from an EMBL/GenBank/DDBJ whole genome shotgun (WGS) entry which is preliminary data.</text>
</comment>
<dbReference type="OrthoDB" id="10058185at2759"/>
<dbReference type="GO" id="GO:0016616">
    <property type="term" value="F:oxidoreductase activity, acting on the CH-OH group of donors, NAD or NADP as acceptor"/>
    <property type="evidence" value="ECO:0007669"/>
    <property type="project" value="InterPro"/>
</dbReference>
<dbReference type="InterPro" id="IPR050177">
    <property type="entry name" value="Lipid_A_modif_metabolic_enz"/>
</dbReference>
<reference evidence="5 6" key="1">
    <citation type="submission" date="2020-03" db="EMBL/GenBank/DDBJ databases">
        <title>Draft Genome Sequence of Cudoniella acicularis.</title>
        <authorList>
            <person name="Buettner E."/>
            <person name="Kellner H."/>
        </authorList>
    </citation>
    <scope>NUCLEOTIDE SEQUENCE [LARGE SCALE GENOMIC DNA]</scope>
    <source>
        <strain evidence="5 6">DSM 108380</strain>
    </source>
</reference>
<comment type="similarity">
    <text evidence="1">Belongs to the 3-beta-HSD family.</text>
</comment>
<dbReference type="GO" id="GO:0006694">
    <property type="term" value="P:steroid biosynthetic process"/>
    <property type="evidence" value="ECO:0007669"/>
    <property type="project" value="InterPro"/>
</dbReference>
<keyword evidence="2" id="KW-0560">Oxidoreductase</keyword>
<proteinExistence type="inferred from homology"/>
<accession>A0A8H4R867</accession>
<dbReference type="InterPro" id="IPR002225">
    <property type="entry name" value="3Beta_OHSteriod_DH/Estase"/>
</dbReference>
<protein>
    <recommendedName>
        <fullName evidence="4">3-beta hydroxysteroid dehydrogenase/isomerase domain-containing protein</fullName>
    </recommendedName>
</protein>
<evidence type="ECO:0000256" key="2">
    <source>
        <dbReference type="ARBA" id="ARBA00023002"/>
    </source>
</evidence>
<name>A0A8H4R867_9HELO</name>
<organism evidence="5 6">
    <name type="scientific">Cudoniella acicularis</name>
    <dbReference type="NCBI Taxonomy" id="354080"/>
    <lineage>
        <taxon>Eukaryota</taxon>
        <taxon>Fungi</taxon>
        <taxon>Dikarya</taxon>
        <taxon>Ascomycota</taxon>
        <taxon>Pezizomycotina</taxon>
        <taxon>Leotiomycetes</taxon>
        <taxon>Helotiales</taxon>
        <taxon>Tricladiaceae</taxon>
        <taxon>Cudoniella</taxon>
    </lineage>
</organism>
<sequence length="365" mass="40393">MDNTQAIKSALVVGGCGSLGHRIVEGLLKLEPPLQICVFDLKTTQNRFPSVEYYEVDISVKDQIYSALRKTQPEVIFHTASPPPSLTDLPLYMNINVEGTRKLLECAKELGTKAFIYTSSASVIHDSVSDLVNGDESLPLLYLPVQKEIYSHTKALADQLVLDTNSTTKGGMLTTCIRPVSMFGANDGTAKAFIDNAAAGKLKYTVGTGKNMFDFTCQENVVDAHILAAQALLRSFVKPPPSDMRVAGEGFLISNDEPMPFWDFARALGDAAGYPTRKEDIRVMPKSVGLAMAVIAEWFVWITSFGRRKSRMNRIGIRYSCMTRTYRIEKAKRVLGYKPRVSLKEGIRKAGEFFGKDRKSSKKLA</sequence>
<evidence type="ECO:0000313" key="6">
    <source>
        <dbReference type="Proteomes" id="UP000566819"/>
    </source>
</evidence>
<evidence type="ECO:0000313" key="5">
    <source>
        <dbReference type="EMBL" id="KAF4625172.1"/>
    </source>
</evidence>
<keyword evidence="6" id="KW-1185">Reference proteome</keyword>